<dbReference type="SUPFAM" id="SSF55166">
    <property type="entry name" value="Hedgehog/DD-peptidase"/>
    <property type="match status" value="1"/>
</dbReference>
<dbReference type="CDD" id="cd14845">
    <property type="entry name" value="L-Ala-D-Glu_peptidase_like"/>
    <property type="match status" value="1"/>
</dbReference>
<protein>
    <submittedName>
        <fullName evidence="2">M15 family metallopeptidase</fullName>
    </submittedName>
</protein>
<name>A0ABV1MZL6_9BACI</name>
<sequence length="223" mass="25023">MSTSVTTTCRDISELLPPARLAVKLLFQECFKAGIKNIFITETYRSQERQKYLYEQGRTRPGQIVTWTLDSNHKSRLAWDVAVGPPQSLYDVATLSRVGAIARKLGITWGGDWIGSIDRPHFEIKSNGVIPKGYKLEGQVIVPTSSAVKVQLIVEDNKPKPTEKDDDKMEFTNKTTKAAVRDFIKQAVDKGLIDKSWLDKFDNGTMTTGDYEGLKLIIAQRSN</sequence>
<comment type="caution">
    <text evidence="2">The sequence shown here is derived from an EMBL/GenBank/DDBJ whole genome shotgun (WGS) entry which is preliminary data.</text>
</comment>
<evidence type="ECO:0000313" key="2">
    <source>
        <dbReference type="EMBL" id="MEQ6357901.1"/>
    </source>
</evidence>
<dbReference type="Proteomes" id="UP001478862">
    <property type="component" value="Unassembled WGS sequence"/>
</dbReference>
<dbReference type="InterPro" id="IPR009045">
    <property type="entry name" value="Zn_M74/Hedgehog-like"/>
</dbReference>
<dbReference type="Pfam" id="PF13539">
    <property type="entry name" value="Peptidase_M15_4"/>
    <property type="match status" value="1"/>
</dbReference>
<dbReference type="InterPro" id="IPR039561">
    <property type="entry name" value="Peptidase_M15C"/>
</dbReference>
<gene>
    <name evidence="2" type="ORF">ABNX05_25215</name>
</gene>
<organism evidence="2 3">
    <name type="scientific">Lysinibacillus zambalensis</name>
    <dbReference type="NCBI Taxonomy" id="3160866"/>
    <lineage>
        <taxon>Bacteria</taxon>
        <taxon>Bacillati</taxon>
        <taxon>Bacillota</taxon>
        <taxon>Bacilli</taxon>
        <taxon>Bacillales</taxon>
        <taxon>Bacillaceae</taxon>
        <taxon>Lysinibacillus</taxon>
    </lineage>
</organism>
<dbReference type="Gene3D" id="3.30.1380.10">
    <property type="match status" value="1"/>
</dbReference>
<keyword evidence="3" id="KW-1185">Reference proteome</keyword>
<accession>A0ABV1MZL6</accession>
<dbReference type="RefSeq" id="WP_349662200.1">
    <property type="nucleotide sequence ID" value="NZ_JBEGDG010000038.1"/>
</dbReference>
<reference evidence="2 3" key="1">
    <citation type="submission" date="2024-06" db="EMBL/GenBank/DDBJ databases">
        <title>Lysinibacillus zambalefons sp. nov., a Novel Firmicute Isolated from the Poon Bato Zambales Hyperalkaline Spring.</title>
        <authorList>
            <person name="Aja J.A."/>
            <person name="Lazaro J.E.H."/>
            <person name="Llorin L.D."/>
            <person name="Lim K.R."/>
            <person name="Teodosio J."/>
            <person name="Dalisay D.S."/>
        </authorList>
    </citation>
    <scope>NUCLEOTIDE SEQUENCE [LARGE SCALE GENOMIC DNA]</scope>
    <source>
        <strain evidence="2 3">M3</strain>
    </source>
</reference>
<feature type="domain" description="Peptidase M15C" evidence="1">
    <location>
        <begin position="70"/>
        <end position="124"/>
    </location>
</feature>
<proteinExistence type="predicted"/>
<evidence type="ECO:0000313" key="3">
    <source>
        <dbReference type="Proteomes" id="UP001478862"/>
    </source>
</evidence>
<evidence type="ECO:0000259" key="1">
    <source>
        <dbReference type="Pfam" id="PF13539"/>
    </source>
</evidence>
<dbReference type="EMBL" id="JBEGDG010000038">
    <property type="protein sequence ID" value="MEQ6357901.1"/>
    <property type="molecule type" value="Genomic_DNA"/>
</dbReference>